<sequence>MKLSRSLIPDLSALQAFEAAARHGSFTRAAVELNLTQSAVSRQIKDLETQLGVALFERVRQRIVLSTAGRHLRPEAEQLLAGLERLTLRAASARDATGHLTIATLPTFGSRWLMPRLPKFLSQHPGLQATVVTRSGVFDMAAEGVDIAIHYGAPVWAGGDCTYLCRETVVPVAAPSLLNRFGPERLLEQAPLLHLTSRPMLWADWLAQNGHSTAEAFHGHRFEQFALLIEAAKAGLGLALVPGYLIEREVQQGRLHVVFDGSLTTDAAYHVVLPESRVSDRLSQGFVDWILGEV</sequence>
<name>A0A2T4JNN8_9RHOB</name>
<organism evidence="6 7">
    <name type="scientific">Cereibacter changlensis JA139</name>
    <dbReference type="NCBI Taxonomy" id="1188249"/>
    <lineage>
        <taxon>Bacteria</taxon>
        <taxon>Pseudomonadati</taxon>
        <taxon>Pseudomonadota</taxon>
        <taxon>Alphaproteobacteria</taxon>
        <taxon>Rhodobacterales</taxon>
        <taxon>Paracoccaceae</taxon>
        <taxon>Cereibacter</taxon>
    </lineage>
</organism>
<evidence type="ECO:0000313" key="7">
    <source>
        <dbReference type="Proteomes" id="UP000241010"/>
    </source>
</evidence>
<comment type="similarity">
    <text evidence="1">Belongs to the LysR transcriptional regulatory family.</text>
</comment>
<evidence type="ECO:0000256" key="2">
    <source>
        <dbReference type="ARBA" id="ARBA00023015"/>
    </source>
</evidence>
<dbReference type="InterPro" id="IPR005119">
    <property type="entry name" value="LysR_subst-bd"/>
</dbReference>
<comment type="caution">
    <text evidence="6">The sequence shown here is derived from an EMBL/GenBank/DDBJ whole genome shotgun (WGS) entry which is preliminary data.</text>
</comment>
<dbReference type="Pfam" id="PF00126">
    <property type="entry name" value="HTH_1"/>
    <property type="match status" value="1"/>
</dbReference>
<dbReference type="PRINTS" id="PR00039">
    <property type="entry name" value="HTHLYSR"/>
</dbReference>
<dbReference type="OrthoDB" id="5526340at2"/>
<dbReference type="InterPro" id="IPR000847">
    <property type="entry name" value="LysR_HTH_N"/>
</dbReference>
<dbReference type="PROSITE" id="PS50931">
    <property type="entry name" value="HTH_LYSR"/>
    <property type="match status" value="1"/>
</dbReference>
<dbReference type="GO" id="GO:0003700">
    <property type="term" value="F:DNA-binding transcription factor activity"/>
    <property type="evidence" value="ECO:0007669"/>
    <property type="project" value="InterPro"/>
</dbReference>
<dbReference type="Gene3D" id="1.10.10.10">
    <property type="entry name" value="Winged helix-like DNA-binding domain superfamily/Winged helix DNA-binding domain"/>
    <property type="match status" value="1"/>
</dbReference>
<keyword evidence="7" id="KW-1185">Reference proteome</keyword>
<dbReference type="InterPro" id="IPR058163">
    <property type="entry name" value="LysR-type_TF_proteobact-type"/>
</dbReference>
<reference evidence="6 7" key="1">
    <citation type="submission" date="2018-03" db="EMBL/GenBank/DDBJ databases">
        <title>Cereibacter changlensis.</title>
        <authorList>
            <person name="Meyer T.E."/>
            <person name="Miller S."/>
            <person name="Lodha T."/>
            <person name="Gandham S."/>
            <person name="Chintalapati S."/>
            <person name="Chintalapati V.R."/>
        </authorList>
    </citation>
    <scope>NUCLEOTIDE SEQUENCE [LARGE SCALE GENOMIC DNA]</scope>
    <source>
        <strain evidence="6 7">JA139</strain>
    </source>
</reference>
<dbReference type="PANTHER" id="PTHR30537:SF26">
    <property type="entry name" value="GLYCINE CLEAVAGE SYSTEM TRANSCRIPTIONAL ACTIVATOR"/>
    <property type="match status" value="1"/>
</dbReference>
<evidence type="ECO:0000256" key="1">
    <source>
        <dbReference type="ARBA" id="ARBA00009437"/>
    </source>
</evidence>
<dbReference type="AlphaFoldDB" id="A0A2T4JNN8"/>
<gene>
    <name evidence="6" type="ORF">C5F48_22480</name>
</gene>
<dbReference type="RefSeq" id="WP_107665960.1">
    <property type="nucleotide sequence ID" value="NZ_PZKG01000239.1"/>
</dbReference>
<dbReference type="Proteomes" id="UP000241010">
    <property type="component" value="Unassembled WGS sequence"/>
</dbReference>
<dbReference type="PANTHER" id="PTHR30537">
    <property type="entry name" value="HTH-TYPE TRANSCRIPTIONAL REGULATOR"/>
    <property type="match status" value="1"/>
</dbReference>
<accession>A0A2T4JNN8</accession>
<feature type="domain" description="HTH lysR-type" evidence="5">
    <location>
        <begin position="9"/>
        <end position="66"/>
    </location>
</feature>
<keyword evidence="2" id="KW-0805">Transcription regulation</keyword>
<dbReference type="GO" id="GO:0006351">
    <property type="term" value="P:DNA-templated transcription"/>
    <property type="evidence" value="ECO:0007669"/>
    <property type="project" value="TreeGrafter"/>
</dbReference>
<protein>
    <submittedName>
        <fullName evidence="6">LysR family transcriptional regulator</fullName>
    </submittedName>
</protein>
<dbReference type="SUPFAM" id="SSF53850">
    <property type="entry name" value="Periplasmic binding protein-like II"/>
    <property type="match status" value="1"/>
</dbReference>
<evidence type="ECO:0000256" key="3">
    <source>
        <dbReference type="ARBA" id="ARBA00023125"/>
    </source>
</evidence>
<keyword evidence="4" id="KW-0804">Transcription</keyword>
<evidence type="ECO:0000313" key="6">
    <source>
        <dbReference type="EMBL" id="PTE19520.1"/>
    </source>
</evidence>
<dbReference type="InterPro" id="IPR036388">
    <property type="entry name" value="WH-like_DNA-bd_sf"/>
</dbReference>
<keyword evidence="3" id="KW-0238">DNA-binding</keyword>
<proteinExistence type="inferred from homology"/>
<evidence type="ECO:0000256" key="4">
    <source>
        <dbReference type="ARBA" id="ARBA00023163"/>
    </source>
</evidence>
<dbReference type="GO" id="GO:0043565">
    <property type="term" value="F:sequence-specific DNA binding"/>
    <property type="evidence" value="ECO:0007669"/>
    <property type="project" value="TreeGrafter"/>
</dbReference>
<evidence type="ECO:0000259" key="5">
    <source>
        <dbReference type="PROSITE" id="PS50931"/>
    </source>
</evidence>
<dbReference type="InterPro" id="IPR036390">
    <property type="entry name" value="WH_DNA-bd_sf"/>
</dbReference>
<dbReference type="Pfam" id="PF03466">
    <property type="entry name" value="LysR_substrate"/>
    <property type="match status" value="1"/>
</dbReference>
<dbReference type="FunFam" id="1.10.10.10:FF:000001">
    <property type="entry name" value="LysR family transcriptional regulator"/>
    <property type="match status" value="1"/>
</dbReference>
<dbReference type="Gene3D" id="3.40.190.10">
    <property type="entry name" value="Periplasmic binding protein-like II"/>
    <property type="match status" value="2"/>
</dbReference>
<dbReference type="SUPFAM" id="SSF46785">
    <property type="entry name" value="Winged helix' DNA-binding domain"/>
    <property type="match status" value="1"/>
</dbReference>
<dbReference type="EMBL" id="PZKG01000239">
    <property type="protein sequence ID" value="PTE19520.1"/>
    <property type="molecule type" value="Genomic_DNA"/>
</dbReference>